<dbReference type="InterPro" id="IPR000847">
    <property type="entry name" value="LysR_HTH_N"/>
</dbReference>
<dbReference type="SUPFAM" id="SSF53850">
    <property type="entry name" value="Periplasmic binding protein-like II"/>
    <property type="match status" value="1"/>
</dbReference>
<protein>
    <submittedName>
        <fullName evidence="3">Putative molybdenum-binding protein</fullName>
    </submittedName>
</protein>
<gene>
    <name evidence="3" type="ORF">SUTH_03478</name>
</gene>
<dbReference type="STRING" id="1223802.SUTH_03478"/>
<dbReference type="InterPro" id="IPR036388">
    <property type="entry name" value="WH-like_DNA-bd_sf"/>
</dbReference>
<name>W0SN56_9PROT</name>
<dbReference type="PANTHER" id="PTHR38431:SF1">
    <property type="entry name" value="BLL2305 PROTEIN"/>
    <property type="match status" value="1"/>
</dbReference>
<keyword evidence="4" id="KW-1185">Reference proteome</keyword>
<reference evidence="3 4" key="1">
    <citation type="journal article" date="2014" name="Syst. Appl. Microbiol.">
        <title>Complete genomes of freshwater sulfur oxidizers Sulfuricella denitrificans skB26 and Sulfuritalea hydrogenivorans sk43H: genetic insights into the sulfur oxidation pathway of betaproteobacteria.</title>
        <authorList>
            <person name="Watanabe T."/>
            <person name="Kojima H."/>
            <person name="Fukui M."/>
        </authorList>
    </citation>
    <scope>NUCLEOTIDE SEQUENCE [LARGE SCALE GENOMIC DNA]</scope>
    <source>
        <strain evidence="3">DSM22779</strain>
    </source>
</reference>
<dbReference type="EMBL" id="AP012547">
    <property type="protein sequence ID" value="BAO31248.1"/>
    <property type="molecule type" value="Genomic_DNA"/>
</dbReference>
<sequence length="347" mass="38188">MRWAWDFGPLLDDVDTSRLLALLAALEVEGALGNAAKQAGMSYRSAWGLLRDCEQALGAALVIMERGRGTRLTEFGEALVQLDAEARPALEAAHIPWQRRLEALLAPVVRTVPERLRLAASHDLALADWVEHGRRIPFELFWRGSEEALAGLGRDECDIAGFHVPEDWTAVQVTTWLGRWLKPAQHACVPVMRRCQGLIVARGNPHRLQTLADASKRGLRMVNRQRGSGTRSLIDQLLAANGLRPESIAGYAHEEFTHEAIAATVAAGQADVGFGIEAAAARYDLGFVPVVWERYGFAMRSAVADSVEGKQFLTRLQGNTFRQRLAAMPGYEPLPVRAPAAWSEFLI</sequence>
<evidence type="ECO:0000313" key="4">
    <source>
        <dbReference type="Proteomes" id="UP000031637"/>
    </source>
</evidence>
<evidence type="ECO:0000259" key="2">
    <source>
        <dbReference type="Pfam" id="PF12727"/>
    </source>
</evidence>
<feature type="domain" description="HTH lysR-type" evidence="1">
    <location>
        <begin position="18"/>
        <end position="77"/>
    </location>
</feature>
<dbReference type="InterPro" id="IPR036390">
    <property type="entry name" value="WH_DNA-bd_sf"/>
</dbReference>
<evidence type="ECO:0000313" key="3">
    <source>
        <dbReference type="EMBL" id="BAO31248.1"/>
    </source>
</evidence>
<dbReference type="SUPFAM" id="SSF46785">
    <property type="entry name" value="Winged helix' DNA-binding domain"/>
    <property type="match status" value="1"/>
</dbReference>
<dbReference type="Gene3D" id="3.40.190.10">
    <property type="entry name" value="Periplasmic binding protein-like II"/>
    <property type="match status" value="1"/>
</dbReference>
<feature type="domain" description="PBP" evidence="2">
    <location>
        <begin position="135"/>
        <end position="316"/>
    </location>
</feature>
<dbReference type="Proteomes" id="UP000031637">
    <property type="component" value="Chromosome"/>
</dbReference>
<dbReference type="KEGG" id="shd:SUTH_03478"/>
<dbReference type="Gene3D" id="1.10.10.10">
    <property type="entry name" value="Winged helix-like DNA-binding domain superfamily/Winged helix DNA-binding domain"/>
    <property type="match status" value="1"/>
</dbReference>
<dbReference type="PANTHER" id="PTHR38431">
    <property type="entry name" value="BLL2305 PROTEIN"/>
    <property type="match status" value="1"/>
</dbReference>
<organism evidence="3 4">
    <name type="scientific">Sulfuritalea hydrogenivorans sk43H</name>
    <dbReference type="NCBI Taxonomy" id="1223802"/>
    <lineage>
        <taxon>Bacteria</taxon>
        <taxon>Pseudomonadati</taxon>
        <taxon>Pseudomonadota</taxon>
        <taxon>Betaproteobacteria</taxon>
        <taxon>Nitrosomonadales</taxon>
        <taxon>Sterolibacteriaceae</taxon>
        <taxon>Sulfuritalea</taxon>
    </lineage>
</organism>
<dbReference type="Pfam" id="PF00126">
    <property type="entry name" value="HTH_1"/>
    <property type="match status" value="1"/>
</dbReference>
<dbReference type="Pfam" id="PF12727">
    <property type="entry name" value="PBP_like"/>
    <property type="match status" value="1"/>
</dbReference>
<dbReference type="InterPro" id="IPR024370">
    <property type="entry name" value="PBP_domain"/>
</dbReference>
<accession>W0SN56</accession>
<proteinExistence type="predicted"/>
<dbReference type="HOGENOM" id="CLU_064037_0_0_4"/>
<dbReference type="GO" id="GO:0003700">
    <property type="term" value="F:DNA-binding transcription factor activity"/>
    <property type="evidence" value="ECO:0007669"/>
    <property type="project" value="InterPro"/>
</dbReference>
<dbReference type="RefSeq" id="WP_052473754.1">
    <property type="nucleotide sequence ID" value="NZ_AP012547.1"/>
</dbReference>
<dbReference type="AlphaFoldDB" id="W0SN56"/>
<evidence type="ECO:0000259" key="1">
    <source>
        <dbReference type="Pfam" id="PF00126"/>
    </source>
</evidence>